<gene>
    <name evidence="1" type="ORF">BVRB_019130</name>
</gene>
<sequence length="43" mass="4750">MFPLERGAAILLTRMFRTLQQSEGPAADCCSVQHLRSAEGRSD</sequence>
<accession>A0A0J7YLS0</accession>
<name>A0A0J7YLS0_BETVV</name>
<reference evidence="1 2" key="1">
    <citation type="journal article" date="2014" name="Nature">
        <title>The genome of the recently domesticated crop plant sugar beet (Beta vulgaris).</title>
        <authorList>
            <person name="Dohm J.C."/>
            <person name="Minoche A.E."/>
            <person name="Holtgrawe D."/>
            <person name="Capella-Gutierrez S."/>
            <person name="Zakrzewski F."/>
            <person name="Tafer H."/>
            <person name="Rupp O."/>
            <person name="Sorensen T.R."/>
            <person name="Stracke R."/>
            <person name="Reinhardt R."/>
            <person name="Goesmann A."/>
            <person name="Kraft T."/>
            <person name="Schulz B."/>
            <person name="Stadler P.F."/>
            <person name="Schmidt T."/>
            <person name="Gabaldon T."/>
            <person name="Lehrach H."/>
            <person name="Weisshaar B."/>
            <person name="Himmelbauer H."/>
        </authorList>
    </citation>
    <scope>NUCLEOTIDE SEQUENCE [LARGE SCALE GENOMIC DNA]</scope>
    <source>
        <tissue evidence="1">Taproot</tissue>
    </source>
</reference>
<dbReference type="Gramene" id="KMS64551">
    <property type="protein sequence ID" value="KMS64551"/>
    <property type="gene ID" value="BVRB_019130"/>
</dbReference>
<proteinExistence type="predicted"/>
<dbReference type="Proteomes" id="UP000035740">
    <property type="component" value="Unassembled WGS sequence"/>
</dbReference>
<dbReference type="AlphaFoldDB" id="A0A0J7YLS0"/>
<keyword evidence="2" id="KW-1185">Reference proteome</keyword>
<feature type="non-terminal residue" evidence="1">
    <location>
        <position position="43"/>
    </location>
</feature>
<protein>
    <submittedName>
        <fullName evidence="1">Uncharacterized protein</fullName>
    </submittedName>
</protein>
<organism evidence="1 2">
    <name type="scientific">Beta vulgaris subsp. vulgaris</name>
    <name type="common">Beet</name>
    <dbReference type="NCBI Taxonomy" id="3555"/>
    <lineage>
        <taxon>Eukaryota</taxon>
        <taxon>Viridiplantae</taxon>
        <taxon>Streptophyta</taxon>
        <taxon>Embryophyta</taxon>
        <taxon>Tracheophyta</taxon>
        <taxon>Spermatophyta</taxon>
        <taxon>Magnoliopsida</taxon>
        <taxon>eudicotyledons</taxon>
        <taxon>Gunneridae</taxon>
        <taxon>Pentapetalae</taxon>
        <taxon>Caryophyllales</taxon>
        <taxon>Chenopodiaceae</taxon>
        <taxon>Betoideae</taxon>
        <taxon>Beta</taxon>
    </lineage>
</organism>
<dbReference type="EMBL" id="KQ128704">
    <property type="protein sequence ID" value="KMS64551.1"/>
    <property type="molecule type" value="Genomic_DNA"/>
</dbReference>
<evidence type="ECO:0000313" key="2">
    <source>
        <dbReference type="Proteomes" id="UP000035740"/>
    </source>
</evidence>
<evidence type="ECO:0000313" key="1">
    <source>
        <dbReference type="EMBL" id="KMS64551.1"/>
    </source>
</evidence>